<dbReference type="EMBL" id="LR722079">
    <property type="protein sequence ID" value="VVW87604.1"/>
    <property type="molecule type" value="Genomic_DNA"/>
</dbReference>
<keyword evidence="1" id="KW-0547">Nucleotide-binding</keyword>
<dbReference type="Gene3D" id="3.30.420.40">
    <property type="match status" value="2"/>
</dbReference>
<keyword evidence="2" id="KW-0067">ATP-binding</keyword>
<evidence type="ECO:0000256" key="2">
    <source>
        <dbReference type="ARBA" id="ARBA00022840"/>
    </source>
</evidence>
<proteinExistence type="predicted"/>
<organism evidence="3">
    <name type="scientific">Nymphaea colorata</name>
    <name type="common">pocket water lily</name>
    <dbReference type="NCBI Taxonomy" id="210225"/>
    <lineage>
        <taxon>Eukaryota</taxon>
        <taxon>Viridiplantae</taxon>
        <taxon>Streptophyta</taxon>
        <taxon>Embryophyta</taxon>
        <taxon>Tracheophyta</taxon>
        <taxon>Spermatophyta</taxon>
        <taxon>Magnoliopsida</taxon>
        <taxon>Nymphaeales</taxon>
        <taxon>Nymphaeaceae</taxon>
        <taxon>Nymphaea</taxon>
    </lineage>
</organism>
<evidence type="ECO:0008006" key="4">
    <source>
        <dbReference type="Google" id="ProtNLM"/>
    </source>
</evidence>
<dbReference type="InterPro" id="IPR043129">
    <property type="entry name" value="ATPase_NBD"/>
</dbReference>
<dbReference type="GO" id="GO:0140662">
    <property type="term" value="F:ATP-dependent protein folding chaperone"/>
    <property type="evidence" value="ECO:0007669"/>
    <property type="project" value="InterPro"/>
</dbReference>
<reference evidence="3" key="1">
    <citation type="submission" date="2019-09" db="EMBL/GenBank/DDBJ databases">
        <authorList>
            <person name="Zhang L."/>
        </authorList>
    </citation>
    <scope>NUCLEOTIDE SEQUENCE</scope>
</reference>
<dbReference type="SUPFAM" id="SSF53067">
    <property type="entry name" value="Actin-like ATPase domain"/>
    <property type="match status" value="1"/>
</dbReference>
<dbReference type="InterPro" id="IPR013126">
    <property type="entry name" value="Hsp_70_fam"/>
</dbReference>
<dbReference type="GO" id="GO:0005829">
    <property type="term" value="C:cytosol"/>
    <property type="evidence" value="ECO:0007669"/>
    <property type="project" value="TreeGrafter"/>
</dbReference>
<evidence type="ECO:0000256" key="1">
    <source>
        <dbReference type="ARBA" id="ARBA00022741"/>
    </source>
</evidence>
<sequence>MPQSLGKSGNFSSKARSNSRIWGDLSSIEMIGGGSRVPIFIRTVSEAFGMETQRTLNSSECIARGAGLFQP</sequence>
<dbReference type="AlphaFoldDB" id="A0A5K1HQT6"/>
<accession>A0A5K1HQT6</accession>
<dbReference type="GO" id="GO:0005524">
    <property type="term" value="F:ATP binding"/>
    <property type="evidence" value="ECO:0007669"/>
    <property type="project" value="UniProtKB-KW"/>
</dbReference>
<dbReference type="PANTHER" id="PTHR45639">
    <property type="entry name" value="HSC70CB, ISOFORM G-RELATED"/>
    <property type="match status" value="1"/>
</dbReference>
<gene>
    <name evidence="3" type="ORF">NYM_LOCUS29859</name>
</gene>
<dbReference type="GO" id="GO:0005634">
    <property type="term" value="C:nucleus"/>
    <property type="evidence" value="ECO:0007669"/>
    <property type="project" value="TreeGrafter"/>
</dbReference>
<dbReference type="Pfam" id="PF00012">
    <property type="entry name" value="HSP70"/>
    <property type="match status" value="1"/>
</dbReference>
<dbReference type="PANTHER" id="PTHR45639:SF4">
    <property type="entry name" value="HSC70CB, ISOFORM G"/>
    <property type="match status" value="1"/>
</dbReference>
<protein>
    <recommendedName>
        <fullName evidence="4">Carbohydrate kinase FGGY C-terminal domain-containing protein</fullName>
    </recommendedName>
</protein>
<name>A0A5K1HQT6_9MAGN</name>
<evidence type="ECO:0000313" key="3">
    <source>
        <dbReference type="EMBL" id="VVW87604.1"/>
    </source>
</evidence>